<sequence>MDYKKEENNEEFLNFKSSVFRDFEKFINELSADINEKNKYKQAVNLTYWLNDYKKYLKQEKSFNPKFLPVYKKGSIVEVNLGFNIGTEYGGVHYGIVLTPNDTKKNSNLTILPLSSMKANKTKKDLHTYELFLGAEIYNILTEKAILLLNDIQNEINKLSKILSNMNIEDEHTEFPISIDLKGKIDFEKLEKRRIQAYNCLNKSKKMKKGSFAKINQITTISKMRVRDPLNELSPLYNVVVSDDIMNYINKFLEHFFKF</sequence>
<dbReference type="Pfam" id="PF02452">
    <property type="entry name" value="PemK_toxin"/>
    <property type="match status" value="1"/>
</dbReference>
<dbReference type="SUPFAM" id="SSF50118">
    <property type="entry name" value="Cell growth inhibitor/plasmid maintenance toxic component"/>
    <property type="match status" value="1"/>
</dbReference>
<protein>
    <recommendedName>
        <fullName evidence="5">Toxin-antitoxin system, toxin component, MazF family</fullName>
    </recommendedName>
</protein>
<gene>
    <name evidence="3" type="ORF">PEPMIC_00708</name>
</gene>
<proteinExistence type="inferred from homology"/>
<dbReference type="EMBL" id="ABEE02000016">
    <property type="protein sequence ID" value="EDP24128.1"/>
    <property type="molecule type" value="Genomic_DNA"/>
</dbReference>
<dbReference type="GO" id="GO:0003677">
    <property type="term" value="F:DNA binding"/>
    <property type="evidence" value="ECO:0007669"/>
    <property type="project" value="InterPro"/>
</dbReference>
<dbReference type="GeneID" id="93384963"/>
<keyword evidence="2" id="KW-1277">Toxin-antitoxin system</keyword>
<dbReference type="eggNOG" id="COG2337">
    <property type="taxonomic scope" value="Bacteria"/>
</dbReference>
<dbReference type="InterPro" id="IPR003477">
    <property type="entry name" value="PemK-like"/>
</dbReference>
<dbReference type="Proteomes" id="UP000003162">
    <property type="component" value="Unassembled WGS sequence"/>
</dbReference>
<evidence type="ECO:0000256" key="1">
    <source>
        <dbReference type="ARBA" id="ARBA00007521"/>
    </source>
</evidence>
<organism evidence="3 4">
    <name type="scientific">Parvimonas micra ATCC 33270</name>
    <dbReference type="NCBI Taxonomy" id="411465"/>
    <lineage>
        <taxon>Bacteria</taxon>
        <taxon>Bacillati</taxon>
        <taxon>Bacillota</taxon>
        <taxon>Tissierellia</taxon>
        <taxon>Tissierellales</taxon>
        <taxon>Peptoniphilaceae</taxon>
        <taxon>Parvimonas</taxon>
    </lineage>
</organism>
<dbReference type="HOGENOM" id="CLU_091701_0_0_9"/>
<comment type="caution">
    <text evidence="3">The sequence shown here is derived from an EMBL/GenBank/DDBJ whole genome shotgun (WGS) entry which is preliminary data.</text>
</comment>
<accession>A8SKK4</accession>
<reference evidence="3 4" key="2">
    <citation type="submission" date="2007-09" db="EMBL/GenBank/DDBJ databases">
        <authorList>
            <person name="Fulton L."/>
            <person name="Clifton S."/>
            <person name="Fulton B."/>
            <person name="Xu J."/>
            <person name="Minx P."/>
            <person name="Pepin K.H."/>
            <person name="Johnson M."/>
            <person name="Thiruvilangam P."/>
            <person name="Bhonagiri V."/>
            <person name="Nash W.E."/>
            <person name="Mardis E.R."/>
            <person name="Wilson R.K."/>
        </authorList>
    </citation>
    <scope>NUCLEOTIDE SEQUENCE [LARGE SCALE GENOMIC DNA]</scope>
    <source>
        <strain evidence="3 4">ATCC 33270</strain>
    </source>
</reference>
<dbReference type="InterPro" id="IPR011067">
    <property type="entry name" value="Plasmid_toxin/cell-grow_inhib"/>
</dbReference>
<evidence type="ECO:0008006" key="5">
    <source>
        <dbReference type="Google" id="ProtNLM"/>
    </source>
</evidence>
<dbReference type="AlphaFoldDB" id="A8SKK4"/>
<name>A8SKK4_9FIRM</name>
<dbReference type="RefSeq" id="WP_004832593.1">
    <property type="nucleotide sequence ID" value="NZ_DS483517.1"/>
</dbReference>
<dbReference type="Gene3D" id="2.30.30.110">
    <property type="match status" value="1"/>
</dbReference>
<comment type="similarity">
    <text evidence="1">Belongs to the PemK/MazF family.</text>
</comment>
<reference evidence="3 4" key="1">
    <citation type="submission" date="2007-09" db="EMBL/GenBank/DDBJ databases">
        <title>Draft genome sequence of Peptostreptococcus micros (ATCC 33270).</title>
        <authorList>
            <person name="Sudarsanam P."/>
            <person name="Ley R."/>
            <person name="Guruge J."/>
            <person name="Turnbaugh P.J."/>
            <person name="Mahowald M."/>
            <person name="Liep D."/>
            <person name="Gordon J."/>
        </authorList>
    </citation>
    <scope>NUCLEOTIDE SEQUENCE [LARGE SCALE GENOMIC DNA]</scope>
    <source>
        <strain evidence="3 4">ATCC 33270</strain>
    </source>
</reference>
<evidence type="ECO:0000313" key="3">
    <source>
        <dbReference type="EMBL" id="EDP24128.1"/>
    </source>
</evidence>
<evidence type="ECO:0000256" key="2">
    <source>
        <dbReference type="ARBA" id="ARBA00022649"/>
    </source>
</evidence>
<evidence type="ECO:0000313" key="4">
    <source>
        <dbReference type="Proteomes" id="UP000003162"/>
    </source>
</evidence>